<evidence type="ECO:0000313" key="5">
    <source>
        <dbReference type="Proteomes" id="UP000811609"/>
    </source>
</evidence>
<keyword evidence="1" id="KW-0862">Zinc</keyword>
<keyword evidence="1" id="KW-0479">Metal-binding</keyword>
<dbReference type="InterPro" id="IPR054722">
    <property type="entry name" value="PolX-like_BBD"/>
</dbReference>
<evidence type="ECO:0000313" key="4">
    <source>
        <dbReference type="EMBL" id="KAG6651160.1"/>
    </source>
</evidence>
<accession>A0A8T1Q9K0</accession>
<dbReference type="SMART" id="SM00343">
    <property type="entry name" value="ZnF_C2HC"/>
    <property type="match status" value="1"/>
</dbReference>
<dbReference type="GO" id="GO:0003676">
    <property type="term" value="F:nucleic acid binding"/>
    <property type="evidence" value="ECO:0007669"/>
    <property type="project" value="InterPro"/>
</dbReference>
<comment type="caution">
    <text evidence="4">The sequence shown here is derived from an EMBL/GenBank/DDBJ whole genome shotgun (WGS) entry which is preliminary data.</text>
</comment>
<dbReference type="PANTHER" id="PTHR34676:SF8">
    <property type="entry name" value="TRANSMEMBRANE PROTEIN"/>
    <property type="match status" value="1"/>
</dbReference>
<reference evidence="4" key="1">
    <citation type="submission" date="2020-12" db="EMBL/GenBank/DDBJ databases">
        <title>WGS assembly of Carya illinoinensis cv. Pawnee.</title>
        <authorList>
            <person name="Platts A."/>
            <person name="Shu S."/>
            <person name="Wright S."/>
            <person name="Barry K."/>
            <person name="Edger P."/>
            <person name="Pires J.C."/>
            <person name="Schmutz J."/>
        </authorList>
    </citation>
    <scope>NUCLEOTIDE SEQUENCE</scope>
    <source>
        <tissue evidence="4">Leaf</tissue>
    </source>
</reference>
<organism evidence="4 5">
    <name type="scientific">Carya illinoinensis</name>
    <name type="common">Pecan</name>
    <dbReference type="NCBI Taxonomy" id="32201"/>
    <lineage>
        <taxon>Eukaryota</taxon>
        <taxon>Viridiplantae</taxon>
        <taxon>Streptophyta</taxon>
        <taxon>Embryophyta</taxon>
        <taxon>Tracheophyta</taxon>
        <taxon>Spermatophyta</taxon>
        <taxon>Magnoliopsida</taxon>
        <taxon>eudicotyledons</taxon>
        <taxon>Gunneridae</taxon>
        <taxon>Pentapetalae</taxon>
        <taxon>rosids</taxon>
        <taxon>fabids</taxon>
        <taxon>Fagales</taxon>
        <taxon>Juglandaceae</taxon>
        <taxon>Carya</taxon>
    </lineage>
</organism>
<keyword evidence="1" id="KW-0863">Zinc-finger</keyword>
<dbReference type="PANTHER" id="PTHR34676">
    <property type="entry name" value="DUF4219 DOMAIN-CONTAINING PROTEIN-RELATED"/>
    <property type="match status" value="1"/>
</dbReference>
<dbReference type="AlphaFoldDB" id="A0A8T1Q9K0"/>
<dbReference type="Pfam" id="PF14223">
    <property type="entry name" value="Retrotran_gag_2"/>
    <property type="match status" value="1"/>
</dbReference>
<evidence type="ECO:0000256" key="1">
    <source>
        <dbReference type="PROSITE-ProRule" id="PRU00047"/>
    </source>
</evidence>
<evidence type="ECO:0000259" key="3">
    <source>
        <dbReference type="PROSITE" id="PS50158"/>
    </source>
</evidence>
<dbReference type="InterPro" id="IPR001878">
    <property type="entry name" value="Znf_CCHC"/>
</dbReference>
<dbReference type="Pfam" id="PF22936">
    <property type="entry name" value="Pol_BBD"/>
    <property type="match status" value="1"/>
</dbReference>
<protein>
    <recommendedName>
        <fullName evidence="3">CCHC-type domain-containing protein</fullName>
    </recommendedName>
</protein>
<feature type="domain" description="CCHC-type" evidence="3">
    <location>
        <begin position="279"/>
        <end position="293"/>
    </location>
</feature>
<name>A0A8T1Q9K0_CARIL</name>
<dbReference type="Pfam" id="PF00098">
    <property type="entry name" value="zf-CCHC"/>
    <property type="match status" value="1"/>
</dbReference>
<dbReference type="PROSITE" id="PS50158">
    <property type="entry name" value="ZF_CCHC"/>
    <property type="match status" value="1"/>
</dbReference>
<feature type="region of interest" description="Disordered" evidence="2">
    <location>
        <begin position="215"/>
        <end position="239"/>
    </location>
</feature>
<proteinExistence type="predicted"/>
<sequence length="480" mass="54739">MANIAASFGEGQSSSRPPLFCGDNYSLWKVRMRIFLQAQGREIWKCIVNGPYIPTKVVDGVKVKKEEEEFDREDDRLYTLNLTAMNLLYNALNGNEFNRIMNCATVKEIWDNLEVTYEGTSQVKESKIYILTHEYEMFKMNDDESISSMHTRFTNIINNLTALSKVYSKVEIESKVTAILEARDLKKLEVNELIGSLITHEYTLKIGEEEGKPKKSLALKAVPHESESDKDEENDDKDEEVAMITRRIQRFLKKNRTPPRKSFKKFSKKDSGKNDTLICYKCNKLGHIKSDCPLLKKDRNKGKKAMKATWDDDSSSSDSEASNEESANLCLMAKDDIEVCMKSSTSKNKWFLDSGCSRHMTGDKTKFFDFRSKEEGHVTFGDNSKGKIVGIGKIGNESSLIIEDVLLVEGLKHNLLNISQLCDTGFTVIFKMDKCIILNDHDCNICFIAFRSNNVYTIDFEEITPQDAICFSTQNETSWL</sequence>
<keyword evidence="5" id="KW-1185">Reference proteome</keyword>
<dbReference type="GO" id="GO:0008270">
    <property type="term" value="F:zinc ion binding"/>
    <property type="evidence" value="ECO:0007669"/>
    <property type="project" value="UniProtKB-KW"/>
</dbReference>
<feature type="compositionally biased region" description="Acidic residues" evidence="2">
    <location>
        <begin position="228"/>
        <end position="239"/>
    </location>
</feature>
<dbReference type="Proteomes" id="UP000811609">
    <property type="component" value="Chromosome 6"/>
</dbReference>
<gene>
    <name evidence="4" type="ORF">CIPAW_06G091700</name>
</gene>
<evidence type="ECO:0000256" key="2">
    <source>
        <dbReference type="SAM" id="MobiDB-lite"/>
    </source>
</evidence>
<dbReference type="EMBL" id="CM031814">
    <property type="protein sequence ID" value="KAG6651160.1"/>
    <property type="molecule type" value="Genomic_DNA"/>
</dbReference>